<accession>A0AAW1M6C3</accession>
<gene>
    <name evidence="3" type="ORF">RND81_03G118600</name>
</gene>
<keyword evidence="2" id="KW-0732">Signal</keyword>
<protein>
    <submittedName>
        <fullName evidence="3">Uncharacterized protein</fullName>
    </submittedName>
</protein>
<evidence type="ECO:0000256" key="2">
    <source>
        <dbReference type="SAM" id="SignalP"/>
    </source>
</evidence>
<name>A0AAW1M6C3_SAPOF</name>
<dbReference type="Proteomes" id="UP001443914">
    <property type="component" value="Unassembled WGS sequence"/>
</dbReference>
<feature type="region of interest" description="Disordered" evidence="1">
    <location>
        <begin position="136"/>
        <end position="162"/>
    </location>
</feature>
<dbReference type="EMBL" id="JBDFQZ010000003">
    <property type="protein sequence ID" value="KAK9741634.1"/>
    <property type="molecule type" value="Genomic_DNA"/>
</dbReference>
<dbReference type="AlphaFoldDB" id="A0AAW1M6C3"/>
<evidence type="ECO:0000313" key="3">
    <source>
        <dbReference type="EMBL" id="KAK9741634.1"/>
    </source>
</evidence>
<sequence>MKNIVRLTLFFIANIILFMFNKIEANFHVSTLPNKISTIISYNNNNNSSHFMGLSDDFAQYSYINNKNNNKFDEKMKNRSNLMIFNSSYKMEELFFRSTVKSEDCSGVSSNITKSTTLTYVMLGLLLLMMPRGPHDIDMGSDNDNDNDTNNEDTDDDDDDDYDSAEDDVLVYIYDGINNNNNNNNNNNFGFVTNVTCAINWKEVADSLSDDFTIVYNTGVNSVNDGNPRLCCYGYYARYFRYANPQSENDSGEPIQEFSPEIHDWLFHVKPFINRINLYRVYCNGF</sequence>
<keyword evidence="4" id="KW-1185">Reference proteome</keyword>
<evidence type="ECO:0000313" key="4">
    <source>
        <dbReference type="Proteomes" id="UP001443914"/>
    </source>
</evidence>
<proteinExistence type="predicted"/>
<reference evidence="3" key="1">
    <citation type="submission" date="2024-03" db="EMBL/GenBank/DDBJ databases">
        <title>WGS assembly of Saponaria officinalis var. Norfolk2.</title>
        <authorList>
            <person name="Jenkins J."/>
            <person name="Shu S."/>
            <person name="Grimwood J."/>
            <person name="Barry K."/>
            <person name="Goodstein D."/>
            <person name="Schmutz J."/>
            <person name="Leebens-Mack J."/>
            <person name="Osbourn A."/>
        </authorList>
    </citation>
    <scope>NUCLEOTIDE SEQUENCE [LARGE SCALE GENOMIC DNA]</scope>
    <source>
        <strain evidence="3">JIC</strain>
    </source>
</reference>
<comment type="caution">
    <text evidence="3">The sequence shown here is derived from an EMBL/GenBank/DDBJ whole genome shotgun (WGS) entry which is preliminary data.</text>
</comment>
<feature type="signal peptide" evidence="2">
    <location>
        <begin position="1"/>
        <end position="25"/>
    </location>
</feature>
<feature type="chain" id="PRO_5043351479" evidence="2">
    <location>
        <begin position="26"/>
        <end position="286"/>
    </location>
</feature>
<feature type="compositionally biased region" description="Acidic residues" evidence="1">
    <location>
        <begin position="139"/>
        <end position="162"/>
    </location>
</feature>
<evidence type="ECO:0000256" key="1">
    <source>
        <dbReference type="SAM" id="MobiDB-lite"/>
    </source>
</evidence>
<organism evidence="3 4">
    <name type="scientific">Saponaria officinalis</name>
    <name type="common">Common soapwort</name>
    <name type="synonym">Lychnis saponaria</name>
    <dbReference type="NCBI Taxonomy" id="3572"/>
    <lineage>
        <taxon>Eukaryota</taxon>
        <taxon>Viridiplantae</taxon>
        <taxon>Streptophyta</taxon>
        <taxon>Embryophyta</taxon>
        <taxon>Tracheophyta</taxon>
        <taxon>Spermatophyta</taxon>
        <taxon>Magnoliopsida</taxon>
        <taxon>eudicotyledons</taxon>
        <taxon>Gunneridae</taxon>
        <taxon>Pentapetalae</taxon>
        <taxon>Caryophyllales</taxon>
        <taxon>Caryophyllaceae</taxon>
        <taxon>Caryophylleae</taxon>
        <taxon>Saponaria</taxon>
    </lineage>
</organism>